<dbReference type="Proteomes" id="UP001057375">
    <property type="component" value="Unassembled WGS sequence"/>
</dbReference>
<name>A0ABQ5KJ34_9EUKA</name>
<protein>
    <submittedName>
        <fullName evidence="1">Uncharacterized protein</fullName>
    </submittedName>
</protein>
<evidence type="ECO:0000313" key="2">
    <source>
        <dbReference type="Proteomes" id="UP001057375"/>
    </source>
</evidence>
<keyword evidence="2" id="KW-1185">Reference proteome</keyword>
<sequence>SSLKRLGLLDPTTCVGLRYGQQMLNLEDFLGSLELLTSNVTLRHRVSALKENGFAYFPSRRTYTGISNSRLSYPTASLHRTHLLGPTNPGKISFTQETLVLRRTSFSLVLSLLMPA</sequence>
<evidence type="ECO:0000313" key="1">
    <source>
        <dbReference type="EMBL" id="GKT32537.1"/>
    </source>
</evidence>
<proteinExistence type="predicted"/>
<comment type="caution">
    <text evidence="1">The sequence shown here is derived from an EMBL/GenBank/DDBJ whole genome shotgun (WGS) entry which is preliminary data.</text>
</comment>
<reference evidence="1" key="1">
    <citation type="submission" date="2022-03" db="EMBL/GenBank/DDBJ databases">
        <title>Draft genome sequence of Aduncisulcus paluster, a free-living microaerophilic Fornicata.</title>
        <authorList>
            <person name="Yuyama I."/>
            <person name="Kume K."/>
            <person name="Tamura T."/>
            <person name="Inagaki Y."/>
            <person name="Hashimoto T."/>
        </authorList>
    </citation>
    <scope>NUCLEOTIDE SEQUENCE</scope>
    <source>
        <strain evidence="1">NY0171</strain>
    </source>
</reference>
<feature type="non-terminal residue" evidence="1">
    <location>
        <position position="1"/>
    </location>
</feature>
<organism evidence="1 2">
    <name type="scientific">Aduncisulcus paluster</name>
    <dbReference type="NCBI Taxonomy" id="2918883"/>
    <lineage>
        <taxon>Eukaryota</taxon>
        <taxon>Metamonada</taxon>
        <taxon>Carpediemonas-like organisms</taxon>
        <taxon>Aduncisulcus</taxon>
    </lineage>
</organism>
<dbReference type="EMBL" id="BQXS01002586">
    <property type="protein sequence ID" value="GKT32537.1"/>
    <property type="molecule type" value="Genomic_DNA"/>
</dbReference>
<gene>
    <name evidence="1" type="ORF">ADUPG1_002292</name>
</gene>
<accession>A0ABQ5KJ34</accession>